<reference evidence="2" key="2">
    <citation type="submission" date="2024-10" db="UniProtKB">
        <authorList>
            <consortium name="EnsemblProtists"/>
        </authorList>
    </citation>
    <scope>IDENTIFICATION</scope>
</reference>
<feature type="region of interest" description="Disordered" evidence="1">
    <location>
        <begin position="145"/>
        <end position="170"/>
    </location>
</feature>
<dbReference type="EnsemblProtists" id="EOD06907">
    <property type="protein sequence ID" value="EOD06907"/>
    <property type="gene ID" value="EMIHUDRAFT_106604"/>
</dbReference>
<protein>
    <submittedName>
        <fullName evidence="2">Uncharacterized protein</fullName>
    </submittedName>
</protein>
<dbReference type="Proteomes" id="UP000013827">
    <property type="component" value="Unassembled WGS sequence"/>
</dbReference>
<keyword evidence="3" id="KW-1185">Reference proteome</keyword>
<dbReference type="PaxDb" id="2903-EOD06907"/>
<accession>A0A0D3I6M2</accession>
<evidence type="ECO:0000313" key="3">
    <source>
        <dbReference type="Proteomes" id="UP000013827"/>
    </source>
</evidence>
<name>A0A0D3I6M2_EMIH1</name>
<dbReference type="AlphaFoldDB" id="A0A0D3I6M2"/>
<dbReference type="HOGENOM" id="CLU_790924_0_0_1"/>
<evidence type="ECO:0000256" key="1">
    <source>
        <dbReference type="SAM" id="MobiDB-lite"/>
    </source>
</evidence>
<organism evidence="2 3">
    <name type="scientific">Emiliania huxleyi (strain CCMP1516)</name>
    <dbReference type="NCBI Taxonomy" id="280463"/>
    <lineage>
        <taxon>Eukaryota</taxon>
        <taxon>Haptista</taxon>
        <taxon>Haptophyta</taxon>
        <taxon>Prymnesiophyceae</taxon>
        <taxon>Isochrysidales</taxon>
        <taxon>Noelaerhabdaceae</taxon>
        <taxon>Emiliania</taxon>
    </lineage>
</organism>
<dbReference type="KEGG" id="ehx:EMIHUDRAFT_106604"/>
<evidence type="ECO:0000313" key="2">
    <source>
        <dbReference type="EnsemblProtists" id="EOD06907"/>
    </source>
</evidence>
<sequence length="351" mass="39177">MGGAPWVAVGNRTPWAGELSGAFFFSKLKEEHGKITAKWKEWDATTKAEYFDLVGGTMGRPPDVEVEPWDEPDEGEKLRASARPPEPATRVALSRFRPHTLLPAKELLSLAEFTSKHEFLHQAQQRFTTVVHNRNWRDLAMELAEEGSAGSRSAPRGKRGKARAEGRERARHAAWREAARFVAVSQDGAGAFLSAIPMRDDMRMETWAMRISLQQTTRRGRVLGTGGKRYSGDVKVVCRLTSSGEHGRKGAFVAFGNTEAFYRNMVVGHGPYCEEGEGGRRHVQLLLFESFGGFGKGVGEILWKAAKVLQNKLTRAQCLDEVTWTTKSWLGLQKQRISSRSSHGHRRADCE</sequence>
<proteinExistence type="predicted"/>
<feature type="compositionally biased region" description="Acidic residues" evidence="1">
    <location>
        <begin position="64"/>
        <end position="74"/>
    </location>
</feature>
<dbReference type="GeneID" id="17253069"/>
<feature type="region of interest" description="Disordered" evidence="1">
    <location>
        <begin position="61"/>
        <end position="89"/>
    </location>
</feature>
<reference evidence="3" key="1">
    <citation type="journal article" date="2013" name="Nature">
        <title>Pan genome of the phytoplankton Emiliania underpins its global distribution.</title>
        <authorList>
            <person name="Read B.A."/>
            <person name="Kegel J."/>
            <person name="Klute M.J."/>
            <person name="Kuo A."/>
            <person name="Lefebvre S.C."/>
            <person name="Maumus F."/>
            <person name="Mayer C."/>
            <person name="Miller J."/>
            <person name="Monier A."/>
            <person name="Salamov A."/>
            <person name="Young J."/>
            <person name="Aguilar M."/>
            <person name="Claverie J.M."/>
            <person name="Frickenhaus S."/>
            <person name="Gonzalez K."/>
            <person name="Herman E.K."/>
            <person name="Lin Y.C."/>
            <person name="Napier J."/>
            <person name="Ogata H."/>
            <person name="Sarno A.F."/>
            <person name="Shmutz J."/>
            <person name="Schroeder D."/>
            <person name="de Vargas C."/>
            <person name="Verret F."/>
            <person name="von Dassow P."/>
            <person name="Valentin K."/>
            <person name="Van de Peer Y."/>
            <person name="Wheeler G."/>
            <person name="Dacks J.B."/>
            <person name="Delwiche C.F."/>
            <person name="Dyhrman S.T."/>
            <person name="Glockner G."/>
            <person name="John U."/>
            <person name="Richards T."/>
            <person name="Worden A.Z."/>
            <person name="Zhang X."/>
            <person name="Grigoriev I.V."/>
            <person name="Allen A.E."/>
            <person name="Bidle K."/>
            <person name="Borodovsky M."/>
            <person name="Bowler C."/>
            <person name="Brownlee C."/>
            <person name="Cock J.M."/>
            <person name="Elias M."/>
            <person name="Gladyshev V.N."/>
            <person name="Groth M."/>
            <person name="Guda C."/>
            <person name="Hadaegh A."/>
            <person name="Iglesias-Rodriguez M.D."/>
            <person name="Jenkins J."/>
            <person name="Jones B.M."/>
            <person name="Lawson T."/>
            <person name="Leese F."/>
            <person name="Lindquist E."/>
            <person name="Lobanov A."/>
            <person name="Lomsadze A."/>
            <person name="Malik S.B."/>
            <person name="Marsh M.E."/>
            <person name="Mackinder L."/>
            <person name="Mock T."/>
            <person name="Mueller-Roeber B."/>
            <person name="Pagarete A."/>
            <person name="Parker M."/>
            <person name="Probert I."/>
            <person name="Quesneville H."/>
            <person name="Raines C."/>
            <person name="Rensing S.A."/>
            <person name="Riano-Pachon D.M."/>
            <person name="Richier S."/>
            <person name="Rokitta S."/>
            <person name="Shiraiwa Y."/>
            <person name="Soanes D.M."/>
            <person name="van der Giezen M."/>
            <person name="Wahlund T.M."/>
            <person name="Williams B."/>
            <person name="Wilson W."/>
            <person name="Wolfe G."/>
            <person name="Wurch L.L."/>
        </authorList>
    </citation>
    <scope>NUCLEOTIDE SEQUENCE</scope>
</reference>
<dbReference type="RefSeq" id="XP_005759336.1">
    <property type="nucleotide sequence ID" value="XM_005759279.1"/>
</dbReference>